<evidence type="ECO:0000259" key="3">
    <source>
        <dbReference type="Pfam" id="PF00144"/>
    </source>
</evidence>
<dbReference type="OrthoDB" id="5946976at2759"/>
<name>A0A8H6RUF1_9PEZI</name>
<proteinExistence type="inferred from homology"/>
<comment type="similarity">
    <text evidence="1">Belongs to the peptidase S12 family.</text>
</comment>
<dbReference type="PANTHER" id="PTHR46825">
    <property type="entry name" value="D-ALANYL-D-ALANINE-CARBOXYPEPTIDASE/ENDOPEPTIDASE AMPH"/>
    <property type="match status" value="1"/>
</dbReference>
<keyword evidence="5" id="KW-1185">Reference proteome</keyword>
<dbReference type="Pfam" id="PF00144">
    <property type="entry name" value="Beta-lactamase"/>
    <property type="match status" value="1"/>
</dbReference>
<feature type="domain" description="Beta-lactamase-related" evidence="3">
    <location>
        <begin position="50"/>
        <end position="310"/>
    </location>
</feature>
<dbReference type="InterPro" id="IPR001466">
    <property type="entry name" value="Beta-lactam-related"/>
</dbReference>
<sequence length="519" mass="56537">MGVLKDVERLLVSADDLNDVGIPSISMAFLQTPTSDIESLTITNGEENIETVYQACSISKAITALAVAKLIDLEHLSYATKVVDHVPEAYWKPMVDWRTEHLMQYVTVGMLVSHRSGLSQHGFPGYAGQPPDVKHVFDGQPPANTPRMRFLSFPGSQVSYSGGGFTLLQVLMEHVMQIPFPQMMQQVVLGPLGMSRSCYGDLPSDEDNYARAHLTAYTPGTTYTKGCHRFIELAAAGLWTTPSDLLKAVSAVQLSLCIEDGFLKQITAHTMLSKPTPDDTPLSMAMGWCADSTFFGHRGDNDPGYNCYFFGAHKSSSSKLQGHGMALQGHGLASIAVMSNSVEGWPFIKKIISAITLMKGWPLYETLPGGFGKMTDFVPFALAEGVFTGDHWKDFVGHWAVDRTGSSSNTSTSTPSAGSTGIATPSLISFHTEQTCGSLAREPEYEIYADEDVPMVAFDGIGQAMRLRAGACPWLGLDNTKVATLVVDGLQMAFRMMYTANGEQKMQLVQESVQELRRV</sequence>
<gene>
    <name evidence="4" type="ORF">HII31_01161</name>
</gene>
<dbReference type="EMBL" id="JABCIY010000015">
    <property type="protein sequence ID" value="KAF7197351.1"/>
    <property type="molecule type" value="Genomic_DNA"/>
</dbReference>
<evidence type="ECO:0000313" key="5">
    <source>
        <dbReference type="Proteomes" id="UP000660729"/>
    </source>
</evidence>
<dbReference type="SUPFAM" id="SSF56601">
    <property type="entry name" value="beta-lactamase/transpeptidase-like"/>
    <property type="match status" value="1"/>
</dbReference>
<dbReference type="PANTHER" id="PTHR46825:SF9">
    <property type="entry name" value="BETA-LACTAMASE-RELATED DOMAIN-CONTAINING PROTEIN"/>
    <property type="match status" value="1"/>
</dbReference>
<dbReference type="Gene3D" id="3.40.710.10">
    <property type="entry name" value="DD-peptidase/beta-lactamase superfamily"/>
    <property type="match status" value="1"/>
</dbReference>
<comment type="caution">
    <text evidence="4">The sequence shown here is derived from an EMBL/GenBank/DDBJ whole genome shotgun (WGS) entry which is preliminary data.</text>
</comment>
<reference evidence="4" key="1">
    <citation type="submission" date="2020-04" db="EMBL/GenBank/DDBJ databases">
        <title>Draft genome resource of the tomato pathogen Pseudocercospora fuligena.</title>
        <authorList>
            <person name="Zaccaron A."/>
        </authorList>
    </citation>
    <scope>NUCLEOTIDE SEQUENCE</scope>
    <source>
        <strain evidence="4">PF001</strain>
    </source>
</reference>
<feature type="region of interest" description="Disordered" evidence="2">
    <location>
        <begin position="404"/>
        <end position="423"/>
    </location>
</feature>
<evidence type="ECO:0000313" key="4">
    <source>
        <dbReference type="EMBL" id="KAF7197351.1"/>
    </source>
</evidence>
<evidence type="ECO:0000256" key="2">
    <source>
        <dbReference type="SAM" id="MobiDB-lite"/>
    </source>
</evidence>
<organism evidence="4 5">
    <name type="scientific">Pseudocercospora fuligena</name>
    <dbReference type="NCBI Taxonomy" id="685502"/>
    <lineage>
        <taxon>Eukaryota</taxon>
        <taxon>Fungi</taxon>
        <taxon>Dikarya</taxon>
        <taxon>Ascomycota</taxon>
        <taxon>Pezizomycotina</taxon>
        <taxon>Dothideomycetes</taxon>
        <taxon>Dothideomycetidae</taxon>
        <taxon>Mycosphaerellales</taxon>
        <taxon>Mycosphaerellaceae</taxon>
        <taxon>Pseudocercospora</taxon>
    </lineage>
</organism>
<dbReference type="InterPro" id="IPR012338">
    <property type="entry name" value="Beta-lactam/transpept-like"/>
</dbReference>
<feature type="compositionally biased region" description="Low complexity" evidence="2">
    <location>
        <begin position="404"/>
        <end position="421"/>
    </location>
</feature>
<protein>
    <recommendedName>
        <fullName evidence="3">Beta-lactamase-related domain-containing protein</fullName>
    </recommendedName>
</protein>
<dbReference type="AlphaFoldDB" id="A0A8H6RUF1"/>
<accession>A0A8H6RUF1</accession>
<dbReference type="InterPro" id="IPR050491">
    <property type="entry name" value="AmpC-like"/>
</dbReference>
<evidence type="ECO:0000256" key="1">
    <source>
        <dbReference type="ARBA" id="ARBA00038215"/>
    </source>
</evidence>
<dbReference type="Proteomes" id="UP000660729">
    <property type="component" value="Unassembled WGS sequence"/>
</dbReference>